<reference evidence="3" key="1">
    <citation type="submission" date="2014-11" db="EMBL/GenBank/DDBJ databases">
        <authorList>
            <person name="Otto D Thomas"/>
            <person name="Naeem Raeece"/>
        </authorList>
    </citation>
    <scope>NUCLEOTIDE SEQUENCE</scope>
</reference>
<accession>A0A0G4FZS4</accession>
<dbReference type="VEuPathDB" id="CryptoDB:Cvel_19405"/>
<protein>
    <recommendedName>
        <fullName evidence="4">SOUL heme-binding protein</fullName>
    </recommendedName>
</protein>
<evidence type="ECO:0000256" key="1">
    <source>
        <dbReference type="ARBA" id="ARBA00009817"/>
    </source>
</evidence>
<comment type="similarity">
    <text evidence="1">Belongs to the HEBP family.</text>
</comment>
<dbReference type="PANTHER" id="PTHR11220:SF58">
    <property type="entry name" value="SOUL HEME-BINDING FAMILY PROTEIN"/>
    <property type="match status" value="1"/>
</dbReference>
<dbReference type="PhylomeDB" id="A0A0G4FZS4"/>
<dbReference type="EMBL" id="CDMZ01000740">
    <property type="protein sequence ID" value="CEM20537.1"/>
    <property type="molecule type" value="Genomic_DNA"/>
</dbReference>
<gene>
    <name evidence="3" type="ORF">Cvel_19405</name>
</gene>
<dbReference type="InterPro" id="IPR011256">
    <property type="entry name" value="Reg_factor_effector_dom_sf"/>
</dbReference>
<feature type="chain" id="PRO_5005190003" description="SOUL heme-binding protein" evidence="2">
    <location>
        <begin position="24"/>
        <end position="459"/>
    </location>
</feature>
<dbReference type="Gene3D" id="3.20.80.10">
    <property type="entry name" value="Regulatory factor, effector binding domain"/>
    <property type="match status" value="1"/>
</dbReference>
<name>A0A0G4FZS4_9ALVE</name>
<dbReference type="InterPro" id="IPR006917">
    <property type="entry name" value="SOUL_heme-bd"/>
</dbReference>
<evidence type="ECO:0000313" key="3">
    <source>
        <dbReference type="EMBL" id="CEM20537.1"/>
    </source>
</evidence>
<evidence type="ECO:0008006" key="4">
    <source>
        <dbReference type="Google" id="ProtNLM"/>
    </source>
</evidence>
<feature type="signal peptide" evidence="2">
    <location>
        <begin position="1"/>
        <end position="23"/>
    </location>
</feature>
<organism evidence="3">
    <name type="scientific">Chromera velia CCMP2878</name>
    <dbReference type="NCBI Taxonomy" id="1169474"/>
    <lineage>
        <taxon>Eukaryota</taxon>
        <taxon>Sar</taxon>
        <taxon>Alveolata</taxon>
        <taxon>Colpodellida</taxon>
        <taxon>Chromeraceae</taxon>
        <taxon>Chromera</taxon>
    </lineage>
</organism>
<keyword evidence="2" id="KW-0732">Signal</keyword>
<dbReference type="SUPFAM" id="SSF55136">
    <property type="entry name" value="Probable bacterial effector-binding domain"/>
    <property type="match status" value="1"/>
</dbReference>
<evidence type="ECO:0000256" key="2">
    <source>
        <dbReference type="SAM" id="SignalP"/>
    </source>
</evidence>
<dbReference type="PANTHER" id="PTHR11220">
    <property type="entry name" value="HEME-BINDING PROTEIN-RELATED"/>
    <property type="match status" value="1"/>
</dbReference>
<sequence length="459" mass="51785">MISLLKSLLFCLVGLVGLDVCQAAAIKGSGRGSPQDLLRLLISPKTSKRQKKLAADRLAGLIKEDSHIFDRIQTEMIEPVVALTENDSKSLPKAQMLSRLRQTEPMLSRLAAWADPEYEYYLQRVAFRSLMKDIVFPEIEENVDVEVASRELETREVGDDVMKALQIDALILVLRELAASKSARKLLKKAAAGMLETDPKSIRKRRPKNLETPRYRVLKRFKSGAELREYYQYTIVETEMKERPFGRAPSIPSRRRKLPRSSFFRLKKFLLDGDNQQRLRMKMTVPVVKEIPVSASFAVLSPQAADEDDDVPAAPAGSWTAMFQRYMGGYAEVKDIYRGDGEGEGPVGVRKMAFVLPSRFWGKDRARKAPLPDDEAVLIREIPRRKLVVRSVPGYLSEAKVRKEARKLRKEVEAQSGLELADAGRTLFLLEYTDPFVTPWKAGGEIAFEVVAKSAEKDS</sequence>
<dbReference type="AlphaFoldDB" id="A0A0G4FZS4"/>
<proteinExistence type="inferred from homology"/>
<dbReference type="Pfam" id="PF04832">
    <property type="entry name" value="SOUL"/>
    <property type="match status" value="1"/>
</dbReference>